<comment type="caution">
    <text evidence="1">The sequence shown here is derived from an EMBL/GenBank/DDBJ whole genome shotgun (WGS) entry which is preliminary data.</text>
</comment>
<sequence>GVSVAVTEESGLKDRITDSLDGWMRKIGLNESYMQFLHTKGLCFTDLLRFGVQLPDWGFSIDIQFRWQAVAVFSLYACPGPCGRTSYPSVESKSDG</sequence>
<proteinExistence type="predicted"/>
<organism evidence="1 2">
    <name type="scientific">Phytophthora cactorum</name>
    <dbReference type="NCBI Taxonomy" id="29920"/>
    <lineage>
        <taxon>Eukaryota</taxon>
        <taxon>Sar</taxon>
        <taxon>Stramenopiles</taxon>
        <taxon>Oomycota</taxon>
        <taxon>Peronosporomycetes</taxon>
        <taxon>Peronosporales</taxon>
        <taxon>Peronosporaceae</taxon>
        <taxon>Phytophthora</taxon>
    </lineage>
</organism>
<accession>A0A8T0ZTI6</accession>
<dbReference type="AlphaFoldDB" id="A0A8T0ZTI6"/>
<evidence type="ECO:0000313" key="2">
    <source>
        <dbReference type="Proteomes" id="UP000774804"/>
    </source>
</evidence>
<feature type="non-terminal residue" evidence="1">
    <location>
        <position position="1"/>
    </location>
</feature>
<dbReference type="Proteomes" id="UP000774804">
    <property type="component" value="Unassembled WGS sequence"/>
</dbReference>
<evidence type="ECO:0000313" key="1">
    <source>
        <dbReference type="EMBL" id="KAG2865960.1"/>
    </source>
</evidence>
<name>A0A8T0ZTI6_9STRA</name>
<reference evidence="1" key="1">
    <citation type="submission" date="2018-10" db="EMBL/GenBank/DDBJ databases">
        <title>Effector identification in a new, highly contiguous assembly of the strawberry crown rot pathogen Phytophthora cactorum.</title>
        <authorList>
            <person name="Armitage A.D."/>
            <person name="Nellist C.F."/>
            <person name="Bates H."/>
            <person name="Vickerstaff R.J."/>
            <person name="Harrison R.J."/>
        </authorList>
    </citation>
    <scope>NUCLEOTIDE SEQUENCE</scope>
    <source>
        <strain evidence="1">4032</strain>
    </source>
</reference>
<gene>
    <name evidence="1" type="ORF">PC115_g25501</name>
</gene>
<protein>
    <submittedName>
        <fullName evidence="1">Uncharacterized protein</fullName>
    </submittedName>
</protein>
<dbReference type="EMBL" id="RCMI01005021">
    <property type="protein sequence ID" value="KAG2865960.1"/>
    <property type="molecule type" value="Genomic_DNA"/>
</dbReference>